<accession>A0ABN3LTR6</accession>
<dbReference type="Pfam" id="PF00701">
    <property type="entry name" value="DHDPS"/>
    <property type="match status" value="1"/>
</dbReference>
<comment type="caution">
    <text evidence="4">The sequence shown here is derived from an EMBL/GenBank/DDBJ whole genome shotgun (WGS) entry which is preliminary data.</text>
</comment>
<dbReference type="PANTHER" id="PTHR12128:SF66">
    <property type="entry name" value="4-HYDROXY-2-OXOGLUTARATE ALDOLASE, MITOCHONDRIAL"/>
    <property type="match status" value="1"/>
</dbReference>
<organism evidence="4 5">
    <name type="scientific">Streptomyces gobitricini</name>
    <dbReference type="NCBI Taxonomy" id="68211"/>
    <lineage>
        <taxon>Bacteria</taxon>
        <taxon>Bacillati</taxon>
        <taxon>Actinomycetota</taxon>
        <taxon>Actinomycetes</taxon>
        <taxon>Kitasatosporales</taxon>
        <taxon>Streptomycetaceae</taxon>
        <taxon>Streptomyces</taxon>
    </lineage>
</organism>
<feature type="compositionally biased region" description="Basic and acidic residues" evidence="3">
    <location>
        <begin position="314"/>
        <end position="334"/>
    </location>
</feature>
<evidence type="ECO:0000256" key="2">
    <source>
        <dbReference type="ARBA" id="ARBA00023239"/>
    </source>
</evidence>
<dbReference type="Proteomes" id="UP001499942">
    <property type="component" value="Unassembled WGS sequence"/>
</dbReference>
<dbReference type="SUPFAM" id="SSF51569">
    <property type="entry name" value="Aldolase"/>
    <property type="match status" value="1"/>
</dbReference>
<evidence type="ECO:0008006" key="6">
    <source>
        <dbReference type="Google" id="ProtNLM"/>
    </source>
</evidence>
<evidence type="ECO:0000256" key="1">
    <source>
        <dbReference type="ARBA" id="ARBA00007592"/>
    </source>
</evidence>
<keyword evidence="2" id="KW-0456">Lyase</keyword>
<sequence>MSASEDLVRRLRGTVVPAVVTPMDAAGVVDVGALRGYAERIAAEPVGGVAVWAHTGRGLYLSERDRRRVLAVWRETVDAPVVAGVGVPRAAGAVDLAGAVDATVAMAVAAAEGGADAVMVYPLAQLDGDDDAAVELHERVAAVSGLPVVGFFLHGEAGGYPYPPRLVERLLALPSAVGVKLATLDRAMACQDAIGAARPSGRLVITGEDRMFGPSLMWGADAALVGIAAARVPLTSAVLDNWRAADYERFVRASARLDRFAGVTFLAPIEGYVRRMLWAAVWEGLIPEEAAHDPYGPALPDSERRAVVDCLEALAKEPSGDRPAPDRPAPDRPAQDQPAPDQPAPDEPVPDLA</sequence>
<comment type="similarity">
    <text evidence="1">Belongs to the DapA family.</text>
</comment>
<protein>
    <recommendedName>
        <fullName evidence="6">Dihydrodipicolinate synthase family protein</fullName>
    </recommendedName>
</protein>
<dbReference type="SMART" id="SM01130">
    <property type="entry name" value="DHDPS"/>
    <property type="match status" value="1"/>
</dbReference>
<dbReference type="EMBL" id="BAAASR010000013">
    <property type="protein sequence ID" value="GAA2490103.1"/>
    <property type="molecule type" value="Genomic_DNA"/>
</dbReference>
<reference evidence="4 5" key="1">
    <citation type="journal article" date="2019" name="Int. J. Syst. Evol. Microbiol.">
        <title>The Global Catalogue of Microorganisms (GCM) 10K type strain sequencing project: providing services to taxonomists for standard genome sequencing and annotation.</title>
        <authorList>
            <consortium name="The Broad Institute Genomics Platform"/>
            <consortium name="The Broad Institute Genome Sequencing Center for Infectious Disease"/>
            <person name="Wu L."/>
            <person name="Ma J."/>
        </authorList>
    </citation>
    <scope>NUCLEOTIDE SEQUENCE [LARGE SCALE GENOMIC DNA]</scope>
    <source>
        <strain evidence="4 5">JCM 5062</strain>
    </source>
</reference>
<evidence type="ECO:0000313" key="5">
    <source>
        <dbReference type="Proteomes" id="UP001499942"/>
    </source>
</evidence>
<dbReference type="InterPro" id="IPR002220">
    <property type="entry name" value="DapA-like"/>
</dbReference>
<proteinExistence type="inferred from homology"/>
<dbReference type="InterPro" id="IPR013785">
    <property type="entry name" value="Aldolase_TIM"/>
</dbReference>
<keyword evidence="5" id="KW-1185">Reference proteome</keyword>
<evidence type="ECO:0000313" key="4">
    <source>
        <dbReference type="EMBL" id="GAA2490103.1"/>
    </source>
</evidence>
<dbReference type="CDD" id="cd00408">
    <property type="entry name" value="DHDPS-like"/>
    <property type="match status" value="1"/>
</dbReference>
<gene>
    <name evidence="4" type="ORF">GCM10010393_22330</name>
</gene>
<dbReference type="Gene3D" id="3.20.20.70">
    <property type="entry name" value="Aldolase class I"/>
    <property type="match status" value="1"/>
</dbReference>
<name>A0ABN3LTR6_9ACTN</name>
<evidence type="ECO:0000256" key="3">
    <source>
        <dbReference type="SAM" id="MobiDB-lite"/>
    </source>
</evidence>
<dbReference type="RefSeq" id="WP_344359651.1">
    <property type="nucleotide sequence ID" value="NZ_BAAASR010000013.1"/>
</dbReference>
<feature type="region of interest" description="Disordered" evidence="3">
    <location>
        <begin position="311"/>
        <end position="353"/>
    </location>
</feature>
<dbReference type="PANTHER" id="PTHR12128">
    <property type="entry name" value="DIHYDRODIPICOLINATE SYNTHASE"/>
    <property type="match status" value="1"/>
</dbReference>